<protein>
    <submittedName>
        <fullName evidence="1">Uncharacterized protein</fullName>
    </submittedName>
</protein>
<reference evidence="1" key="1">
    <citation type="submission" date="2018-05" db="EMBL/GenBank/DDBJ databases">
        <authorList>
            <person name="Lanie J.A."/>
            <person name="Ng W.-L."/>
            <person name="Kazmierczak K.M."/>
            <person name="Andrzejewski T.M."/>
            <person name="Davidsen T.M."/>
            <person name="Wayne K.J."/>
            <person name="Tettelin H."/>
            <person name="Glass J.I."/>
            <person name="Rusch D."/>
            <person name="Podicherti R."/>
            <person name="Tsui H.-C.T."/>
            <person name="Winkler M.E."/>
        </authorList>
    </citation>
    <scope>NUCLEOTIDE SEQUENCE</scope>
</reference>
<dbReference type="EMBL" id="UINC01002766">
    <property type="protein sequence ID" value="SVA00090.1"/>
    <property type="molecule type" value="Genomic_DNA"/>
</dbReference>
<accession>A0A381S7P6</accession>
<name>A0A381S7P6_9ZZZZ</name>
<gene>
    <name evidence="1" type="ORF">METZ01_LOCUS52944</name>
</gene>
<proteinExistence type="predicted"/>
<feature type="non-terminal residue" evidence="1">
    <location>
        <position position="1"/>
    </location>
</feature>
<evidence type="ECO:0000313" key="1">
    <source>
        <dbReference type="EMBL" id="SVA00090.1"/>
    </source>
</evidence>
<sequence>VHTNVRLTPKHVIGLQEQAFAPLQYDLSIATDEVLLDASDSSPALVLRLSSIAFDGVGAYNLIDGTKL</sequence>
<dbReference type="AlphaFoldDB" id="A0A381S7P6"/>
<organism evidence="1">
    <name type="scientific">marine metagenome</name>
    <dbReference type="NCBI Taxonomy" id="408172"/>
    <lineage>
        <taxon>unclassified sequences</taxon>
        <taxon>metagenomes</taxon>
        <taxon>ecological metagenomes</taxon>
    </lineage>
</organism>